<dbReference type="EMBL" id="CM037616">
    <property type="protein sequence ID" value="KAH7991311.1"/>
    <property type="molecule type" value="Genomic_DNA"/>
</dbReference>
<evidence type="ECO:0000313" key="2">
    <source>
        <dbReference type="Proteomes" id="UP000827872"/>
    </source>
</evidence>
<dbReference type="Proteomes" id="UP000827872">
    <property type="component" value="Linkage Group LG03"/>
</dbReference>
<evidence type="ECO:0000313" key="1">
    <source>
        <dbReference type="EMBL" id="KAH7991311.1"/>
    </source>
</evidence>
<reference evidence="1" key="1">
    <citation type="submission" date="2021-08" db="EMBL/GenBank/DDBJ databases">
        <title>The first chromosome-level gecko genome reveals the dynamic sex chromosomes of Neotropical dwarf geckos (Sphaerodactylidae: Sphaerodactylus).</title>
        <authorList>
            <person name="Pinto B.J."/>
            <person name="Keating S.E."/>
            <person name="Gamble T."/>
        </authorList>
    </citation>
    <scope>NUCLEOTIDE SEQUENCE</scope>
    <source>
        <strain evidence="1">TG3544</strain>
    </source>
</reference>
<keyword evidence="2" id="KW-1185">Reference proteome</keyword>
<name>A0ACB8EFR5_9SAUR</name>
<protein>
    <submittedName>
        <fullName evidence="1">Uncharacterized protein</fullName>
    </submittedName>
</protein>
<organism evidence="1 2">
    <name type="scientific">Sphaerodactylus townsendi</name>
    <dbReference type="NCBI Taxonomy" id="933632"/>
    <lineage>
        <taxon>Eukaryota</taxon>
        <taxon>Metazoa</taxon>
        <taxon>Chordata</taxon>
        <taxon>Craniata</taxon>
        <taxon>Vertebrata</taxon>
        <taxon>Euteleostomi</taxon>
        <taxon>Lepidosauria</taxon>
        <taxon>Squamata</taxon>
        <taxon>Bifurcata</taxon>
        <taxon>Gekkota</taxon>
        <taxon>Sphaerodactylidae</taxon>
        <taxon>Sphaerodactylus</taxon>
    </lineage>
</organism>
<sequence>MASKDSIEFGSHSPILVPCFQGENPGVKMEKAESAGPKLELGTIRSCLRGTGLQHVKNEPEDGVSSQQWEAQWQEFLRTVQSPPSGWPNPEPAPWDNAKTSPDPTEGAEPAKLFQEVVVSLPVEEGPLLEISERVPPGEVKQESEAGAGSECQGETKRQPHVVLWKCVKQHALEGNDGMTVKGKFMDFGSKDSFGNKH</sequence>
<proteinExistence type="predicted"/>
<accession>A0ACB8EFR5</accession>
<comment type="caution">
    <text evidence="1">The sequence shown here is derived from an EMBL/GenBank/DDBJ whole genome shotgun (WGS) entry which is preliminary data.</text>
</comment>
<gene>
    <name evidence="1" type="ORF">K3G42_004554</name>
</gene>